<dbReference type="EMBL" id="JBBPBK010000003">
    <property type="protein sequence ID" value="KAK9288593.1"/>
    <property type="molecule type" value="Genomic_DNA"/>
</dbReference>
<feature type="transmembrane region" description="Helical" evidence="1">
    <location>
        <begin position="98"/>
        <end position="122"/>
    </location>
</feature>
<evidence type="ECO:0000313" key="3">
    <source>
        <dbReference type="Proteomes" id="UP001415857"/>
    </source>
</evidence>
<name>A0AAP0X769_LIQFO</name>
<sequence>MSVASPSLILYAYNPKSGCLLPLRLQASFSPVLAPAPRTSPAPVKLAPQPLTTATATHTSSFSHLEEATELAIVKKRQKLTGVSATVKLSTNLFVGELWWWLATVSYANGYTVAMPMVTAMMKIKKKNENKKLVELTFNVGEPLAVHDPKNLYFFVTHCSFVTRRTVSLGRKRVLLEREWGSFEEDGYH</sequence>
<comment type="caution">
    <text evidence="2">The sequence shown here is derived from an EMBL/GenBank/DDBJ whole genome shotgun (WGS) entry which is preliminary data.</text>
</comment>
<keyword evidence="1" id="KW-0812">Transmembrane</keyword>
<dbReference type="Proteomes" id="UP001415857">
    <property type="component" value="Unassembled WGS sequence"/>
</dbReference>
<proteinExistence type="predicted"/>
<keyword evidence="1" id="KW-1133">Transmembrane helix</keyword>
<keyword evidence="3" id="KW-1185">Reference proteome</keyword>
<accession>A0AAP0X769</accession>
<organism evidence="2 3">
    <name type="scientific">Liquidambar formosana</name>
    <name type="common">Formosan gum</name>
    <dbReference type="NCBI Taxonomy" id="63359"/>
    <lineage>
        <taxon>Eukaryota</taxon>
        <taxon>Viridiplantae</taxon>
        <taxon>Streptophyta</taxon>
        <taxon>Embryophyta</taxon>
        <taxon>Tracheophyta</taxon>
        <taxon>Spermatophyta</taxon>
        <taxon>Magnoliopsida</taxon>
        <taxon>eudicotyledons</taxon>
        <taxon>Gunneridae</taxon>
        <taxon>Pentapetalae</taxon>
        <taxon>Saxifragales</taxon>
        <taxon>Altingiaceae</taxon>
        <taxon>Liquidambar</taxon>
    </lineage>
</organism>
<evidence type="ECO:0000256" key="1">
    <source>
        <dbReference type="SAM" id="Phobius"/>
    </source>
</evidence>
<reference evidence="2 3" key="1">
    <citation type="journal article" date="2024" name="Plant J.">
        <title>Genome sequences and population genomics reveal climatic adaptation and genomic divergence between two closely related sweetgum species.</title>
        <authorList>
            <person name="Xu W.Q."/>
            <person name="Ren C.Q."/>
            <person name="Zhang X.Y."/>
            <person name="Comes H.P."/>
            <person name="Liu X.H."/>
            <person name="Li Y.G."/>
            <person name="Kettle C.J."/>
            <person name="Jalonen R."/>
            <person name="Gaisberger H."/>
            <person name="Ma Y.Z."/>
            <person name="Qiu Y.X."/>
        </authorList>
    </citation>
    <scope>NUCLEOTIDE SEQUENCE [LARGE SCALE GENOMIC DNA]</scope>
    <source>
        <strain evidence="2">Hangzhou</strain>
    </source>
</reference>
<keyword evidence="1" id="KW-0472">Membrane</keyword>
<protein>
    <submittedName>
        <fullName evidence="2">Uncharacterized protein</fullName>
    </submittedName>
</protein>
<evidence type="ECO:0000313" key="2">
    <source>
        <dbReference type="EMBL" id="KAK9288593.1"/>
    </source>
</evidence>
<gene>
    <name evidence="2" type="ORF">L1049_017052</name>
</gene>
<dbReference type="AlphaFoldDB" id="A0AAP0X769"/>